<dbReference type="EMBL" id="CALNXK010000091">
    <property type="protein sequence ID" value="CAH3151487.1"/>
    <property type="molecule type" value="Genomic_DNA"/>
</dbReference>
<evidence type="ECO:0000313" key="2">
    <source>
        <dbReference type="EMBL" id="CAH3151487.1"/>
    </source>
</evidence>
<keyword evidence="3" id="KW-1185">Reference proteome</keyword>
<reference evidence="2 3" key="1">
    <citation type="submission" date="2022-05" db="EMBL/GenBank/DDBJ databases">
        <authorList>
            <consortium name="Genoscope - CEA"/>
            <person name="William W."/>
        </authorList>
    </citation>
    <scope>NUCLEOTIDE SEQUENCE [LARGE SCALE GENOMIC DNA]</scope>
</reference>
<proteinExistence type="predicted"/>
<accession>A0ABN8PZL1</accession>
<protein>
    <submittedName>
        <fullName evidence="2">Uncharacterized protein</fullName>
    </submittedName>
</protein>
<sequence>MEDKVVKFHRFIPTDLIQKSFKSCGITNTLDGSGDDAVWDEENEEDNGGCRQ</sequence>
<gene>
    <name evidence="2" type="ORF">PLOB_00048616</name>
</gene>
<dbReference type="Proteomes" id="UP001159405">
    <property type="component" value="Unassembled WGS sequence"/>
</dbReference>
<comment type="caution">
    <text evidence="2">The sequence shown here is derived from an EMBL/GenBank/DDBJ whole genome shotgun (WGS) entry which is preliminary data.</text>
</comment>
<organism evidence="2 3">
    <name type="scientific">Porites lobata</name>
    <dbReference type="NCBI Taxonomy" id="104759"/>
    <lineage>
        <taxon>Eukaryota</taxon>
        <taxon>Metazoa</taxon>
        <taxon>Cnidaria</taxon>
        <taxon>Anthozoa</taxon>
        <taxon>Hexacorallia</taxon>
        <taxon>Scleractinia</taxon>
        <taxon>Fungiina</taxon>
        <taxon>Poritidae</taxon>
        <taxon>Porites</taxon>
    </lineage>
</organism>
<evidence type="ECO:0000256" key="1">
    <source>
        <dbReference type="SAM" id="MobiDB-lite"/>
    </source>
</evidence>
<feature type="region of interest" description="Disordered" evidence="1">
    <location>
        <begin position="29"/>
        <end position="52"/>
    </location>
</feature>
<evidence type="ECO:0000313" key="3">
    <source>
        <dbReference type="Proteomes" id="UP001159405"/>
    </source>
</evidence>
<name>A0ABN8PZL1_9CNID</name>
<feature type="compositionally biased region" description="Acidic residues" evidence="1">
    <location>
        <begin position="33"/>
        <end position="52"/>
    </location>
</feature>